<feature type="transmembrane region" description="Helical" evidence="8">
    <location>
        <begin position="42"/>
        <end position="62"/>
    </location>
</feature>
<proteinExistence type="inferred from homology"/>
<dbReference type="PANTHER" id="PTHR30269:SF0">
    <property type="entry name" value="MEMBRANE TRANSPORTER PROTEIN YFCA-RELATED"/>
    <property type="match status" value="1"/>
</dbReference>
<keyword evidence="4 8" id="KW-1003">Cell membrane</keyword>
<dbReference type="Pfam" id="PF01925">
    <property type="entry name" value="TauE"/>
    <property type="match status" value="1"/>
</dbReference>
<evidence type="ECO:0000256" key="4">
    <source>
        <dbReference type="ARBA" id="ARBA00022475"/>
    </source>
</evidence>
<feature type="transmembrane region" description="Helical" evidence="8">
    <location>
        <begin position="227"/>
        <end position="245"/>
    </location>
</feature>
<evidence type="ECO:0000313" key="10">
    <source>
        <dbReference type="Proteomes" id="UP000239485"/>
    </source>
</evidence>
<organism evidence="9 10">
    <name type="scientific">Kineococcus xinjiangensis</name>
    <dbReference type="NCBI Taxonomy" id="512762"/>
    <lineage>
        <taxon>Bacteria</taxon>
        <taxon>Bacillati</taxon>
        <taxon>Actinomycetota</taxon>
        <taxon>Actinomycetes</taxon>
        <taxon>Kineosporiales</taxon>
        <taxon>Kineosporiaceae</taxon>
        <taxon>Kineococcus</taxon>
    </lineage>
</organism>
<dbReference type="GO" id="GO:0005886">
    <property type="term" value="C:plasma membrane"/>
    <property type="evidence" value="ECO:0007669"/>
    <property type="project" value="UniProtKB-SubCell"/>
</dbReference>
<evidence type="ECO:0000256" key="2">
    <source>
        <dbReference type="ARBA" id="ARBA00009142"/>
    </source>
</evidence>
<gene>
    <name evidence="9" type="ORF">CLV92_104199</name>
</gene>
<keyword evidence="6 8" id="KW-1133">Transmembrane helix</keyword>
<comment type="subcellular location">
    <subcellularLocation>
        <location evidence="1 8">Cell membrane</location>
        <topology evidence="1 8">Multi-pass membrane protein</topology>
    </subcellularLocation>
</comment>
<evidence type="ECO:0000256" key="6">
    <source>
        <dbReference type="ARBA" id="ARBA00022989"/>
    </source>
</evidence>
<dbReference type="OrthoDB" id="3782574at2"/>
<dbReference type="RefSeq" id="WP_104432190.1">
    <property type="nucleotide sequence ID" value="NZ_PTJD01000004.1"/>
</dbReference>
<comment type="similarity">
    <text evidence="2 8">Belongs to the 4-toluene sulfonate uptake permease (TSUP) (TC 2.A.102) family.</text>
</comment>
<keyword evidence="7 8" id="KW-0472">Membrane</keyword>
<dbReference type="EMBL" id="PTJD01000004">
    <property type="protein sequence ID" value="PPK97378.1"/>
    <property type="molecule type" value="Genomic_DNA"/>
</dbReference>
<evidence type="ECO:0000256" key="7">
    <source>
        <dbReference type="ARBA" id="ARBA00023136"/>
    </source>
</evidence>
<evidence type="ECO:0000256" key="8">
    <source>
        <dbReference type="RuleBase" id="RU363041"/>
    </source>
</evidence>
<feature type="transmembrane region" description="Helical" evidence="8">
    <location>
        <begin position="103"/>
        <end position="123"/>
    </location>
</feature>
<feature type="transmembrane region" description="Helical" evidence="8">
    <location>
        <begin position="135"/>
        <end position="162"/>
    </location>
</feature>
<keyword evidence="10" id="KW-1185">Reference proteome</keyword>
<feature type="transmembrane region" description="Helical" evidence="8">
    <location>
        <begin position="74"/>
        <end position="97"/>
    </location>
</feature>
<dbReference type="InterPro" id="IPR052017">
    <property type="entry name" value="TSUP"/>
</dbReference>
<evidence type="ECO:0000256" key="5">
    <source>
        <dbReference type="ARBA" id="ARBA00022692"/>
    </source>
</evidence>
<keyword evidence="5 8" id="KW-0812">Transmembrane</keyword>
<dbReference type="PANTHER" id="PTHR30269">
    <property type="entry name" value="TRANSMEMBRANE PROTEIN YFCA"/>
    <property type="match status" value="1"/>
</dbReference>
<feature type="transmembrane region" description="Helical" evidence="8">
    <location>
        <begin position="182"/>
        <end position="215"/>
    </location>
</feature>
<dbReference type="Proteomes" id="UP000239485">
    <property type="component" value="Unassembled WGS sequence"/>
</dbReference>
<evidence type="ECO:0000256" key="3">
    <source>
        <dbReference type="ARBA" id="ARBA00022448"/>
    </source>
</evidence>
<dbReference type="InterPro" id="IPR002781">
    <property type="entry name" value="TM_pro_TauE-like"/>
</dbReference>
<sequence length="248" mass="24156">MDTATLALLVLAGAGAGLAGSTAGLASLVSYPALLAAGLPPLTANVTNTVALIGTTVGSVAGSRPELAGRARELRGAVALAAAGGACGAAVLLLTPPGVFERIVPFLIATASLVILLQPRLGFLQPGHRGASHPAAVLGTFAVTAYAGYFGAAAGVLLLALLSMQSAQPLARTNAVKNVLLGAANGVAALGFCLLGPVVWPAALALGAGCVVGGYLGPAVVRRAPVVLLRTVIGVAGLGLALHLWTSA</sequence>
<dbReference type="AlphaFoldDB" id="A0A2S6IT19"/>
<protein>
    <recommendedName>
        <fullName evidence="8">Probable membrane transporter protein</fullName>
    </recommendedName>
</protein>
<evidence type="ECO:0000313" key="9">
    <source>
        <dbReference type="EMBL" id="PPK97378.1"/>
    </source>
</evidence>
<comment type="caution">
    <text evidence="9">The sequence shown here is derived from an EMBL/GenBank/DDBJ whole genome shotgun (WGS) entry which is preliminary data.</text>
</comment>
<accession>A0A2S6IT19</accession>
<keyword evidence="3" id="KW-0813">Transport</keyword>
<reference evidence="9 10" key="1">
    <citation type="submission" date="2018-02" db="EMBL/GenBank/DDBJ databases">
        <title>Genomic Encyclopedia of Archaeal and Bacterial Type Strains, Phase II (KMG-II): from individual species to whole genera.</title>
        <authorList>
            <person name="Goeker M."/>
        </authorList>
    </citation>
    <scope>NUCLEOTIDE SEQUENCE [LARGE SCALE GENOMIC DNA]</scope>
    <source>
        <strain evidence="9 10">DSM 22857</strain>
    </source>
</reference>
<evidence type="ECO:0000256" key="1">
    <source>
        <dbReference type="ARBA" id="ARBA00004651"/>
    </source>
</evidence>
<name>A0A2S6IT19_9ACTN</name>